<protein>
    <recommendedName>
        <fullName evidence="1">DUF2281 domain-containing protein</fullName>
    </recommendedName>
</protein>
<evidence type="ECO:0000259" key="1">
    <source>
        <dbReference type="Pfam" id="PF10047"/>
    </source>
</evidence>
<organism evidence="2 3">
    <name type="scientific">[Phormidium ambiguum] IAM M-71</name>
    <dbReference type="NCBI Taxonomy" id="454136"/>
    <lineage>
        <taxon>Bacteria</taxon>
        <taxon>Bacillati</taxon>
        <taxon>Cyanobacteriota</taxon>
        <taxon>Cyanophyceae</taxon>
        <taxon>Oscillatoriophycideae</taxon>
        <taxon>Aerosakkonematales</taxon>
        <taxon>Aerosakkonemataceae</taxon>
        <taxon>Floridanema</taxon>
    </lineage>
</organism>
<gene>
    <name evidence="2" type="ORF">NIES2119_25245</name>
</gene>
<dbReference type="EMBL" id="MRCE01000036">
    <property type="protein sequence ID" value="OKH32734.1"/>
    <property type="molecule type" value="Genomic_DNA"/>
</dbReference>
<dbReference type="InterPro" id="IPR018739">
    <property type="entry name" value="DUF2281"/>
</dbReference>
<reference evidence="2 3" key="1">
    <citation type="submission" date="2016-11" db="EMBL/GenBank/DDBJ databases">
        <title>Draft Genome Sequences of Nine Cyanobacterial Strains from Diverse Habitats.</title>
        <authorList>
            <person name="Zhu T."/>
            <person name="Hou S."/>
            <person name="Lu X."/>
            <person name="Hess W.R."/>
        </authorList>
    </citation>
    <scope>NUCLEOTIDE SEQUENCE [LARGE SCALE GENOMIC DNA]</scope>
    <source>
        <strain evidence="2 3">IAM M-71</strain>
    </source>
</reference>
<evidence type="ECO:0000313" key="2">
    <source>
        <dbReference type="EMBL" id="OKH32734.1"/>
    </source>
</evidence>
<evidence type="ECO:0000313" key="3">
    <source>
        <dbReference type="Proteomes" id="UP000185860"/>
    </source>
</evidence>
<comment type="caution">
    <text evidence="2">The sequence shown here is derived from an EMBL/GenBank/DDBJ whole genome shotgun (WGS) entry which is preliminary data.</text>
</comment>
<feature type="domain" description="DUF2281" evidence="1">
    <location>
        <begin position="9"/>
        <end position="78"/>
    </location>
</feature>
<dbReference type="OrthoDB" id="7063513at2"/>
<dbReference type="AlphaFoldDB" id="A0A1U7I8D4"/>
<dbReference type="Proteomes" id="UP000185860">
    <property type="component" value="Unassembled WGS sequence"/>
</dbReference>
<proteinExistence type="predicted"/>
<accession>A0A1U7I8D4</accession>
<sequence>MTIRDSAIAKLQQLPEPLLQEVSDFIDFISQKYLAKTAESQTEEKLIEVKQETPPKLKRGNLSRLRGIAKSSAATDDSDSKDDYVSYLTEKYK</sequence>
<name>A0A1U7I8D4_9CYAN</name>
<dbReference type="Pfam" id="PF10047">
    <property type="entry name" value="DUF2281"/>
    <property type="match status" value="1"/>
</dbReference>
<dbReference type="RefSeq" id="WP_073596263.1">
    <property type="nucleotide sequence ID" value="NZ_MRCE01000036.1"/>
</dbReference>